<evidence type="ECO:0000313" key="1">
    <source>
        <dbReference type="EMBL" id="WQJ53656.1"/>
    </source>
</evidence>
<keyword evidence="2" id="KW-1185">Reference proteome</keyword>
<evidence type="ECO:0000313" key="2">
    <source>
        <dbReference type="Proteomes" id="UP001358193"/>
    </source>
</evidence>
<protein>
    <submittedName>
        <fullName evidence="1">Uncharacterized protein</fullName>
    </submittedName>
</protein>
<reference evidence="1 2" key="1">
    <citation type="submission" date="2023-11" db="EMBL/GenBank/DDBJ databases">
        <authorList>
            <person name="Cook R."/>
            <person name="Crisci M."/>
            <person name="Pye H."/>
            <person name="Adriaenssens E."/>
            <person name="Santini J."/>
        </authorList>
    </citation>
    <scope>NUCLEOTIDE SEQUENCE [LARGE SCALE GENOMIC DNA]</scope>
    <source>
        <strain evidence="1">Lak_Megaphage_Sonny</strain>
    </source>
</reference>
<organism evidence="1 2">
    <name type="scientific">phage Lak_Megaphage_Sonny</name>
    <dbReference type="NCBI Taxonomy" id="3109229"/>
    <lineage>
        <taxon>Viruses</taxon>
        <taxon>Duplodnaviria</taxon>
        <taxon>Heunggongvirae</taxon>
        <taxon>Uroviricota</taxon>
        <taxon>Caudoviricetes</taxon>
        <taxon>Caudoviricetes code 15 clade</taxon>
    </lineage>
</organism>
<name>A0ABZ0Z3J9_9CAUD</name>
<accession>A0ABZ0Z3J9</accession>
<dbReference type="EMBL" id="OR769223">
    <property type="protein sequence ID" value="WQJ53656.1"/>
    <property type="molecule type" value="Genomic_DNA"/>
</dbReference>
<sequence length="192" mass="21790">MKNLKDEQIVLVRAQLEKSTIDIEHSNIPEIYFKKELVFALAEELFKSGLITFNEKSGFMPGSKIYSAEIQIILNDLEYIDLQTFINKATKDFKSVFKSLIRPGNLIDIKDCDGLPLYIGNFVMINEGGHEIVQVILPPAEGISKNPYIGGFLYEKGDITGFDVNYVYSDIILPPNIKKIKTIKKYENSSME</sequence>
<proteinExistence type="predicted"/>
<dbReference type="Proteomes" id="UP001358193">
    <property type="component" value="Segment"/>
</dbReference>